<dbReference type="RefSeq" id="WP_206847991.1">
    <property type="nucleotide sequence ID" value="NZ_CP065956.1"/>
</dbReference>
<dbReference type="Proteomes" id="UP000663088">
    <property type="component" value="Chromosome"/>
</dbReference>
<keyword evidence="2" id="KW-1185">Reference proteome</keyword>
<organism evidence="1 2">
    <name type="scientific">Candidatus Methylacidiphilum infernorum</name>
    <dbReference type="NCBI Taxonomy" id="511746"/>
    <lineage>
        <taxon>Bacteria</taxon>
        <taxon>Pseudomonadati</taxon>
        <taxon>Verrucomicrobiota</taxon>
        <taxon>Methylacidiphilae</taxon>
        <taxon>Methylacidiphilales</taxon>
        <taxon>Methylacidiphilaceae</taxon>
        <taxon>Methylacidiphilum (ex Ratnadevi et al. 2023)</taxon>
    </lineage>
</organism>
<proteinExistence type="predicted"/>
<sequence length="48" mass="5640">MSNPQKVNLHRKYAWDDESLALGEGCIRLEYGDPVRRRELIKDVQKLV</sequence>
<reference evidence="1 2" key="1">
    <citation type="submission" date="2020-12" db="EMBL/GenBank/DDBJ databases">
        <authorList>
            <person name="Awala S.I."/>
            <person name="Gwak J.-H."/>
            <person name="Kim S.-J."/>
            <person name="Rhee S.-K."/>
        </authorList>
    </citation>
    <scope>NUCLEOTIDE SEQUENCE [LARGE SCALE GENOMIC DNA]</scope>
    <source>
        <strain evidence="1 2">IT5</strain>
    </source>
</reference>
<accession>A0ABX7PX20</accession>
<dbReference type="EMBL" id="CP065956">
    <property type="protein sequence ID" value="QSR87544.1"/>
    <property type="molecule type" value="Genomic_DNA"/>
</dbReference>
<name>A0ABX7PX20_9BACT</name>
<gene>
    <name evidence="1" type="ORF">EM20IM_04270</name>
</gene>
<evidence type="ECO:0000313" key="1">
    <source>
        <dbReference type="EMBL" id="QSR87544.1"/>
    </source>
</evidence>
<protein>
    <submittedName>
        <fullName evidence="1">Uncharacterized protein</fullName>
    </submittedName>
</protein>
<evidence type="ECO:0000313" key="2">
    <source>
        <dbReference type="Proteomes" id="UP000663088"/>
    </source>
</evidence>